<dbReference type="GO" id="GO:0004092">
    <property type="term" value="F:carnitine O-acetyltransferase activity"/>
    <property type="evidence" value="ECO:0007669"/>
    <property type="project" value="TreeGrafter"/>
</dbReference>
<proteinExistence type="inferred from homology"/>
<dbReference type="GO" id="GO:0005777">
    <property type="term" value="C:peroxisome"/>
    <property type="evidence" value="ECO:0007669"/>
    <property type="project" value="TreeGrafter"/>
</dbReference>
<dbReference type="Proteomes" id="UP000611227">
    <property type="component" value="Unassembled WGS sequence"/>
</dbReference>
<gene>
    <name evidence="3" type="primary">Crat_2</name>
    <name evidence="3" type="ORF">RAMSUL_R15260</name>
</gene>
<evidence type="ECO:0000313" key="3">
    <source>
        <dbReference type="EMBL" id="NXP79382.1"/>
    </source>
</evidence>
<accession>A0A852CDG6</accession>
<feature type="domain" description="Choline/carnitine acyltransferase" evidence="2">
    <location>
        <begin position="5"/>
        <end position="178"/>
    </location>
</feature>
<reference evidence="3" key="1">
    <citation type="submission" date="2019-09" db="EMBL/GenBank/DDBJ databases">
        <title>Bird 10,000 Genomes (B10K) Project - Family phase.</title>
        <authorList>
            <person name="Zhang G."/>
        </authorList>
    </citation>
    <scope>NUCLEOTIDE SEQUENCE</scope>
    <source>
        <strain evidence="3">B10K-DU-001-30</strain>
        <tissue evidence="3">Muscle</tissue>
    </source>
</reference>
<dbReference type="Gene3D" id="3.30.559.10">
    <property type="entry name" value="Chloramphenicol acetyltransferase-like domain"/>
    <property type="match status" value="2"/>
</dbReference>
<dbReference type="InterPro" id="IPR039551">
    <property type="entry name" value="Cho/carn_acyl_trans"/>
</dbReference>
<dbReference type="SUPFAM" id="SSF52777">
    <property type="entry name" value="CoA-dependent acyltransferases"/>
    <property type="match status" value="1"/>
</dbReference>
<name>A0A852CDG6_9PICI</name>
<dbReference type="PANTHER" id="PTHR22589">
    <property type="entry name" value="CARNITINE O-ACYLTRANSFERASE"/>
    <property type="match status" value="1"/>
</dbReference>
<comment type="similarity">
    <text evidence="1">Belongs to the carnitine/choline acetyltransferase family.</text>
</comment>
<evidence type="ECO:0000256" key="1">
    <source>
        <dbReference type="ARBA" id="ARBA00005232"/>
    </source>
</evidence>
<dbReference type="Pfam" id="PF00755">
    <property type="entry name" value="Carn_acyltransf"/>
    <property type="match status" value="1"/>
</dbReference>
<dbReference type="PANTHER" id="PTHR22589:SF47">
    <property type="entry name" value="CHOLINE_CARNITINE ACYLTRANSFERASE DOMAIN-CONTAINING PROTEIN"/>
    <property type="match status" value="1"/>
</dbReference>
<comment type="caution">
    <text evidence="3">The sequence shown here is derived from an EMBL/GenBank/DDBJ whole genome shotgun (WGS) entry which is preliminary data.</text>
</comment>
<dbReference type="InterPro" id="IPR023213">
    <property type="entry name" value="CAT-like_dom_sf"/>
</dbReference>
<dbReference type="GO" id="GO:0019254">
    <property type="term" value="P:carnitine metabolic process, CoA-linked"/>
    <property type="evidence" value="ECO:0007669"/>
    <property type="project" value="TreeGrafter"/>
</dbReference>
<organism evidence="3 4">
    <name type="scientific">Ramphastos sulfuratus</name>
    <dbReference type="NCBI Taxonomy" id="322582"/>
    <lineage>
        <taxon>Eukaryota</taxon>
        <taxon>Metazoa</taxon>
        <taxon>Chordata</taxon>
        <taxon>Craniata</taxon>
        <taxon>Vertebrata</taxon>
        <taxon>Euteleostomi</taxon>
        <taxon>Archelosauria</taxon>
        <taxon>Archosauria</taxon>
        <taxon>Dinosauria</taxon>
        <taxon>Saurischia</taxon>
        <taxon>Theropoda</taxon>
        <taxon>Coelurosauria</taxon>
        <taxon>Aves</taxon>
        <taxon>Neognathae</taxon>
        <taxon>Neoaves</taxon>
        <taxon>Telluraves</taxon>
        <taxon>Coraciimorphae</taxon>
        <taxon>Piciformes</taxon>
        <taxon>Ramphastidae</taxon>
        <taxon>Ramphastos</taxon>
    </lineage>
</organism>
<dbReference type="InterPro" id="IPR000542">
    <property type="entry name" value="Carn_acyl_trans"/>
</dbReference>
<keyword evidence="3" id="KW-0808">Transferase</keyword>
<evidence type="ECO:0000313" key="4">
    <source>
        <dbReference type="Proteomes" id="UP000611227"/>
    </source>
</evidence>
<dbReference type="EMBL" id="WBNM01032737">
    <property type="protein sequence ID" value="NXP79382.1"/>
    <property type="molecule type" value="Genomic_DNA"/>
</dbReference>
<evidence type="ECO:0000259" key="2">
    <source>
        <dbReference type="Pfam" id="PF00755"/>
    </source>
</evidence>
<keyword evidence="4" id="KW-1185">Reference proteome</keyword>
<feature type="non-terminal residue" evidence="3">
    <location>
        <position position="178"/>
    </location>
</feature>
<feature type="non-terminal residue" evidence="3">
    <location>
        <position position="1"/>
    </location>
</feature>
<sequence>PVTSLAPPQRLRFSLGPEIAPEVEKAKRHLDSLAADLDFDCFRHAGVGGAWLPPEAVLQVALQVAFYRAHGSLCASCEPTSLRRLLPGATDLLRPPAPPCLALATAMDTPTPQRGGGGACPPNPAPLPTAQVLQGQGPERHLQGLRQAALAGGEPLPPLFTDPAYALANHFRLCTLQV</sequence>
<protein>
    <submittedName>
        <fullName evidence="3">CACP acetyltransferase</fullName>
    </submittedName>
</protein>
<dbReference type="AlphaFoldDB" id="A0A852CDG6"/>